<proteinExistence type="predicted"/>
<comment type="caution">
    <text evidence="1">The sequence shown here is derived from an EMBL/GenBank/DDBJ whole genome shotgun (WGS) entry which is preliminary data.</text>
</comment>
<gene>
    <name evidence="1" type="ORF">RhiirA5_432171</name>
</gene>
<protein>
    <submittedName>
        <fullName evidence="1">Uncharacterized protein</fullName>
    </submittedName>
</protein>
<sequence>MKIVLLLVGTALFTLRWSSGIFLICLRTYRILPTSSLDTQHVDLVDTGIFL</sequence>
<accession>A0A2N0NTT2</accession>
<name>A0A2N0NTT2_9GLOM</name>
<dbReference type="EMBL" id="LLXJ01002881">
    <property type="protein sequence ID" value="PKB97977.1"/>
    <property type="molecule type" value="Genomic_DNA"/>
</dbReference>
<evidence type="ECO:0000313" key="1">
    <source>
        <dbReference type="EMBL" id="PKB97977.1"/>
    </source>
</evidence>
<dbReference type="Proteomes" id="UP000232722">
    <property type="component" value="Unassembled WGS sequence"/>
</dbReference>
<reference evidence="1 2" key="1">
    <citation type="submission" date="2016-04" db="EMBL/GenBank/DDBJ databases">
        <title>Genome analyses suggest a sexual origin of heterokaryosis in a supposedly ancient asexual fungus.</title>
        <authorList>
            <person name="Ropars J."/>
            <person name="Sedzielewska K."/>
            <person name="Noel J."/>
            <person name="Charron P."/>
            <person name="Farinelli L."/>
            <person name="Marton T."/>
            <person name="Kruger M."/>
            <person name="Pelin A."/>
            <person name="Brachmann A."/>
            <person name="Corradi N."/>
        </authorList>
    </citation>
    <scope>NUCLEOTIDE SEQUENCE [LARGE SCALE GENOMIC DNA]</scope>
    <source>
        <strain evidence="1 2">A5</strain>
    </source>
</reference>
<dbReference type="AlphaFoldDB" id="A0A2N0NTT2"/>
<evidence type="ECO:0000313" key="2">
    <source>
        <dbReference type="Proteomes" id="UP000232722"/>
    </source>
</evidence>
<organism evidence="1 2">
    <name type="scientific">Rhizophagus irregularis</name>
    <dbReference type="NCBI Taxonomy" id="588596"/>
    <lineage>
        <taxon>Eukaryota</taxon>
        <taxon>Fungi</taxon>
        <taxon>Fungi incertae sedis</taxon>
        <taxon>Mucoromycota</taxon>
        <taxon>Glomeromycotina</taxon>
        <taxon>Glomeromycetes</taxon>
        <taxon>Glomerales</taxon>
        <taxon>Glomeraceae</taxon>
        <taxon>Rhizophagus</taxon>
    </lineage>
</organism>
<reference evidence="1 2" key="2">
    <citation type="submission" date="2017-09" db="EMBL/GenBank/DDBJ databases">
        <title>Extensive intraspecific genome diversity in a model arbuscular mycorrhizal fungus.</title>
        <authorList>
            <person name="Chen E.C."/>
            <person name="Morin E."/>
            <person name="Beaudet D."/>
            <person name="Noel J."/>
            <person name="Ndikumana S."/>
            <person name="Charron P."/>
            <person name="St-Onge C."/>
            <person name="Giorgi J."/>
            <person name="Grigoriev I.V."/>
            <person name="Roux C."/>
            <person name="Martin F.M."/>
            <person name="Corradi N."/>
        </authorList>
    </citation>
    <scope>NUCLEOTIDE SEQUENCE [LARGE SCALE GENOMIC DNA]</scope>
    <source>
        <strain evidence="1 2">A5</strain>
    </source>
</reference>